<evidence type="ECO:0000256" key="5">
    <source>
        <dbReference type="ARBA" id="ARBA00023136"/>
    </source>
</evidence>
<organism evidence="7 8">
    <name type="scientific">Candidatus Gottesmanbacteria bacterium RBG_13_37_7</name>
    <dbReference type="NCBI Taxonomy" id="1798369"/>
    <lineage>
        <taxon>Bacteria</taxon>
        <taxon>Candidatus Gottesmaniibacteriota</taxon>
    </lineage>
</organism>
<keyword evidence="6" id="KW-0066">ATP synthesis</keyword>
<keyword evidence="3" id="KW-0375">Hydrogen ion transport</keyword>
<dbReference type="InterPro" id="IPR020781">
    <property type="entry name" value="ATPase_OSCP/d_CS"/>
</dbReference>
<evidence type="ECO:0000256" key="3">
    <source>
        <dbReference type="ARBA" id="ARBA00022781"/>
    </source>
</evidence>
<evidence type="ECO:0000256" key="2">
    <source>
        <dbReference type="ARBA" id="ARBA00022448"/>
    </source>
</evidence>
<keyword evidence="2" id="KW-0813">Transport</keyword>
<evidence type="ECO:0000256" key="1">
    <source>
        <dbReference type="ARBA" id="ARBA00004370"/>
    </source>
</evidence>
<protein>
    <submittedName>
        <fullName evidence="7">Uncharacterized protein</fullName>
    </submittedName>
</protein>
<dbReference type="Pfam" id="PF00213">
    <property type="entry name" value="OSCP"/>
    <property type="match status" value="1"/>
</dbReference>
<comment type="caution">
    <text evidence="7">The sequence shown here is derived from an EMBL/GenBank/DDBJ whole genome shotgun (WGS) entry which is preliminary data.</text>
</comment>
<dbReference type="PROSITE" id="PS00389">
    <property type="entry name" value="ATPASE_DELTA"/>
    <property type="match status" value="1"/>
</dbReference>
<evidence type="ECO:0000313" key="8">
    <source>
        <dbReference type="Proteomes" id="UP000178230"/>
    </source>
</evidence>
<dbReference type="GO" id="GO:0016020">
    <property type="term" value="C:membrane"/>
    <property type="evidence" value="ECO:0007669"/>
    <property type="project" value="UniProtKB-SubCell"/>
</dbReference>
<sequence length="117" mass="13089">MKKKDKHSNFVVSGLLDYLTETNQTTLLPEVARELQFLTEESKKADAIIVTSSVALTAKQYEYLVTVLKTLLNINLPLRNIVDKKILGGLTIKVGNWYLDATLIKEINNISQLLISG</sequence>
<dbReference type="GO" id="GO:0046933">
    <property type="term" value="F:proton-transporting ATP synthase activity, rotational mechanism"/>
    <property type="evidence" value="ECO:0007669"/>
    <property type="project" value="InterPro"/>
</dbReference>
<gene>
    <name evidence="7" type="ORF">A2Y99_02985</name>
</gene>
<proteinExistence type="predicted"/>
<evidence type="ECO:0000256" key="6">
    <source>
        <dbReference type="ARBA" id="ARBA00023310"/>
    </source>
</evidence>
<keyword evidence="5" id="KW-0472">Membrane</keyword>
<dbReference type="AlphaFoldDB" id="A0A1F5YIB7"/>
<dbReference type="PRINTS" id="PR00125">
    <property type="entry name" value="ATPASEDELTA"/>
</dbReference>
<evidence type="ECO:0000313" key="7">
    <source>
        <dbReference type="EMBL" id="OGF99920.1"/>
    </source>
</evidence>
<dbReference type="InterPro" id="IPR000711">
    <property type="entry name" value="ATPase_OSCP/dsu"/>
</dbReference>
<evidence type="ECO:0000256" key="4">
    <source>
        <dbReference type="ARBA" id="ARBA00023065"/>
    </source>
</evidence>
<dbReference type="Proteomes" id="UP000178230">
    <property type="component" value="Unassembled WGS sequence"/>
</dbReference>
<dbReference type="EMBL" id="MFIY01000034">
    <property type="protein sequence ID" value="OGF99920.1"/>
    <property type="molecule type" value="Genomic_DNA"/>
</dbReference>
<accession>A0A1F5YIB7</accession>
<keyword evidence="4" id="KW-0406">Ion transport</keyword>
<reference evidence="7 8" key="1">
    <citation type="journal article" date="2016" name="Nat. Commun.">
        <title>Thousands of microbial genomes shed light on interconnected biogeochemical processes in an aquifer system.</title>
        <authorList>
            <person name="Anantharaman K."/>
            <person name="Brown C.T."/>
            <person name="Hug L.A."/>
            <person name="Sharon I."/>
            <person name="Castelle C.J."/>
            <person name="Probst A.J."/>
            <person name="Thomas B.C."/>
            <person name="Singh A."/>
            <person name="Wilkins M.J."/>
            <person name="Karaoz U."/>
            <person name="Brodie E.L."/>
            <person name="Williams K.H."/>
            <person name="Hubbard S.S."/>
            <person name="Banfield J.F."/>
        </authorList>
    </citation>
    <scope>NUCLEOTIDE SEQUENCE [LARGE SCALE GENOMIC DNA]</scope>
</reference>
<comment type="subcellular location">
    <subcellularLocation>
        <location evidence="1">Membrane</location>
    </subcellularLocation>
</comment>
<dbReference type="PANTHER" id="PTHR11910">
    <property type="entry name" value="ATP SYNTHASE DELTA CHAIN"/>
    <property type="match status" value="1"/>
</dbReference>
<name>A0A1F5YIB7_9BACT</name>